<protein>
    <submittedName>
        <fullName evidence="1">Uncharacterized protein</fullName>
    </submittedName>
</protein>
<dbReference type="Proteomes" id="UP000297245">
    <property type="component" value="Unassembled WGS sequence"/>
</dbReference>
<sequence>MVEAVETLLMPSPWFFLISFCISIPTSTSPLMLTPQKISTHFPTSFSSIFEQILTNFTTRRPCD</sequence>
<proteinExistence type="predicted"/>
<accession>A0A4S8KMF3</accession>
<gene>
    <name evidence="1" type="ORF">K435DRAFT_787074</name>
</gene>
<evidence type="ECO:0000313" key="2">
    <source>
        <dbReference type="Proteomes" id="UP000297245"/>
    </source>
</evidence>
<name>A0A4S8KMF3_DENBC</name>
<reference evidence="1 2" key="1">
    <citation type="journal article" date="2019" name="Nat. Ecol. Evol.">
        <title>Megaphylogeny resolves global patterns of mushroom evolution.</title>
        <authorList>
            <person name="Varga T."/>
            <person name="Krizsan K."/>
            <person name="Foldi C."/>
            <person name="Dima B."/>
            <person name="Sanchez-Garcia M."/>
            <person name="Sanchez-Ramirez S."/>
            <person name="Szollosi G.J."/>
            <person name="Szarkandi J.G."/>
            <person name="Papp V."/>
            <person name="Albert L."/>
            <person name="Andreopoulos W."/>
            <person name="Angelini C."/>
            <person name="Antonin V."/>
            <person name="Barry K.W."/>
            <person name="Bougher N.L."/>
            <person name="Buchanan P."/>
            <person name="Buyck B."/>
            <person name="Bense V."/>
            <person name="Catcheside P."/>
            <person name="Chovatia M."/>
            <person name="Cooper J."/>
            <person name="Damon W."/>
            <person name="Desjardin D."/>
            <person name="Finy P."/>
            <person name="Geml J."/>
            <person name="Haridas S."/>
            <person name="Hughes K."/>
            <person name="Justo A."/>
            <person name="Karasinski D."/>
            <person name="Kautmanova I."/>
            <person name="Kiss B."/>
            <person name="Kocsube S."/>
            <person name="Kotiranta H."/>
            <person name="LaButti K.M."/>
            <person name="Lechner B.E."/>
            <person name="Liimatainen K."/>
            <person name="Lipzen A."/>
            <person name="Lukacs Z."/>
            <person name="Mihaltcheva S."/>
            <person name="Morgado L.N."/>
            <person name="Niskanen T."/>
            <person name="Noordeloos M.E."/>
            <person name="Ohm R.A."/>
            <person name="Ortiz-Santana B."/>
            <person name="Ovrebo C."/>
            <person name="Racz N."/>
            <person name="Riley R."/>
            <person name="Savchenko A."/>
            <person name="Shiryaev A."/>
            <person name="Soop K."/>
            <person name="Spirin V."/>
            <person name="Szebenyi C."/>
            <person name="Tomsovsky M."/>
            <person name="Tulloss R.E."/>
            <person name="Uehling J."/>
            <person name="Grigoriev I.V."/>
            <person name="Vagvolgyi C."/>
            <person name="Papp T."/>
            <person name="Martin F.M."/>
            <person name="Miettinen O."/>
            <person name="Hibbett D.S."/>
            <person name="Nagy L.G."/>
        </authorList>
    </citation>
    <scope>NUCLEOTIDE SEQUENCE [LARGE SCALE GENOMIC DNA]</scope>
    <source>
        <strain evidence="1 2">CBS 962.96</strain>
    </source>
</reference>
<keyword evidence="2" id="KW-1185">Reference proteome</keyword>
<dbReference type="AlphaFoldDB" id="A0A4S8KMF3"/>
<organism evidence="1 2">
    <name type="scientific">Dendrothele bispora (strain CBS 962.96)</name>
    <dbReference type="NCBI Taxonomy" id="1314807"/>
    <lineage>
        <taxon>Eukaryota</taxon>
        <taxon>Fungi</taxon>
        <taxon>Dikarya</taxon>
        <taxon>Basidiomycota</taxon>
        <taxon>Agaricomycotina</taxon>
        <taxon>Agaricomycetes</taxon>
        <taxon>Agaricomycetidae</taxon>
        <taxon>Agaricales</taxon>
        <taxon>Agaricales incertae sedis</taxon>
        <taxon>Dendrothele</taxon>
    </lineage>
</organism>
<dbReference type="EMBL" id="ML180732">
    <property type="protein sequence ID" value="THU76742.1"/>
    <property type="molecule type" value="Genomic_DNA"/>
</dbReference>
<evidence type="ECO:0000313" key="1">
    <source>
        <dbReference type="EMBL" id="THU76742.1"/>
    </source>
</evidence>